<dbReference type="Proteomes" id="UP000182248">
    <property type="component" value="Unassembled WGS sequence"/>
</dbReference>
<dbReference type="OrthoDB" id="1448720at2"/>
<dbReference type="EMBL" id="FPJE01000038">
    <property type="protein sequence ID" value="SFW76361.1"/>
    <property type="molecule type" value="Genomic_DNA"/>
</dbReference>
<sequence length="65" mass="7910">MVYLNFSNLDAETQNHLLSISREEVESRYGEQLRTYAECHYLDYDELVEQEAIRNLYTYDYVFNM</sequence>
<protein>
    <submittedName>
        <fullName evidence="1">Uncharacterized protein</fullName>
    </submittedName>
</protein>
<proteinExistence type="predicted"/>
<evidence type="ECO:0000313" key="2">
    <source>
        <dbReference type="Proteomes" id="UP000182248"/>
    </source>
</evidence>
<dbReference type="STRING" id="1150368.SAMN02927921_04111"/>
<evidence type="ECO:0000313" key="1">
    <source>
        <dbReference type="EMBL" id="SFW76361.1"/>
    </source>
</evidence>
<gene>
    <name evidence="1" type="ORF">SAMN02927921_04111</name>
</gene>
<name>A0A1K1RW88_9FLAO</name>
<reference evidence="1 2" key="1">
    <citation type="submission" date="2016-11" db="EMBL/GenBank/DDBJ databases">
        <authorList>
            <person name="Jaros S."/>
            <person name="Januszkiewicz K."/>
            <person name="Wedrychowicz H."/>
        </authorList>
    </citation>
    <scope>NUCLEOTIDE SEQUENCE [LARGE SCALE GENOMIC DNA]</scope>
    <source>
        <strain evidence="1 2">CGMCC 1.12145</strain>
    </source>
</reference>
<dbReference type="RefSeq" id="WP_072319335.1">
    <property type="nucleotide sequence ID" value="NZ_FPJE01000038.1"/>
</dbReference>
<dbReference type="AlphaFoldDB" id="A0A1K1RW88"/>
<keyword evidence="2" id="KW-1185">Reference proteome</keyword>
<accession>A0A1K1RW88</accession>
<organism evidence="1 2">
    <name type="scientific">Sinomicrobium oceani</name>
    <dbReference type="NCBI Taxonomy" id="1150368"/>
    <lineage>
        <taxon>Bacteria</taxon>
        <taxon>Pseudomonadati</taxon>
        <taxon>Bacteroidota</taxon>
        <taxon>Flavobacteriia</taxon>
        <taxon>Flavobacteriales</taxon>
        <taxon>Flavobacteriaceae</taxon>
        <taxon>Sinomicrobium</taxon>
    </lineage>
</organism>